<evidence type="ECO:0000313" key="10">
    <source>
        <dbReference type="EMBL" id="SDW18584.1"/>
    </source>
</evidence>
<feature type="transmembrane region" description="Helical" evidence="9">
    <location>
        <begin position="330"/>
        <end position="353"/>
    </location>
</feature>
<keyword evidence="11" id="KW-1185">Reference proteome</keyword>
<dbReference type="CDD" id="cd00761">
    <property type="entry name" value="Glyco_tranf_GTA_type"/>
    <property type="match status" value="1"/>
</dbReference>
<dbReference type="RefSeq" id="WP_091611354.1">
    <property type="nucleotide sequence ID" value="NZ_FNNC01000001.1"/>
</dbReference>
<dbReference type="SUPFAM" id="SSF53448">
    <property type="entry name" value="Nucleotide-diphospho-sugar transferases"/>
    <property type="match status" value="1"/>
</dbReference>
<keyword evidence="8 9" id="KW-0472">Membrane</keyword>
<comment type="subcellular location">
    <subcellularLocation>
        <location evidence="1">Membrane</location>
        <topology evidence="1">Multi-pass membrane protein</topology>
    </subcellularLocation>
</comment>
<evidence type="ECO:0000256" key="1">
    <source>
        <dbReference type="ARBA" id="ARBA00004141"/>
    </source>
</evidence>
<evidence type="ECO:0000256" key="7">
    <source>
        <dbReference type="ARBA" id="ARBA00022989"/>
    </source>
</evidence>
<dbReference type="GO" id="GO:0016757">
    <property type="term" value="F:glycosyltransferase activity"/>
    <property type="evidence" value="ECO:0007669"/>
    <property type="project" value="UniProtKB-KW"/>
</dbReference>
<gene>
    <name evidence="10" type="ORF">SAMN05421781_0762</name>
</gene>
<dbReference type="STRING" id="1122204.SAMN05421781_0762"/>
<evidence type="ECO:0000256" key="2">
    <source>
        <dbReference type="ARBA" id="ARBA00004760"/>
    </source>
</evidence>
<dbReference type="OrthoDB" id="9800276at2"/>
<evidence type="ECO:0000256" key="6">
    <source>
        <dbReference type="ARBA" id="ARBA00022692"/>
    </source>
</evidence>
<dbReference type="Proteomes" id="UP000199488">
    <property type="component" value="Unassembled WGS sequence"/>
</dbReference>
<keyword evidence="6 9" id="KW-0812">Transmembrane</keyword>
<evidence type="ECO:0000256" key="8">
    <source>
        <dbReference type="ARBA" id="ARBA00023136"/>
    </source>
</evidence>
<dbReference type="PANTHER" id="PTHR43646:SF3">
    <property type="entry name" value="SLR1566 PROTEIN"/>
    <property type="match status" value="1"/>
</dbReference>
<dbReference type="EMBL" id="FNNC01000001">
    <property type="protein sequence ID" value="SDW18584.1"/>
    <property type="molecule type" value="Genomic_DNA"/>
</dbReference>
<name>A0A1H2RIH5_9BACI</name>
<dbReference type="GO" id="GO:0016020">
    <property type="term" value="C:membrane"/>
    <property type="evidence" value="ECO:0007669"/>
    <property type="project" value="UniProtKB-SubCell"/>
</dbReference>
<dbReference type="InterPro" id="IPR029044">
    <property type="entry name" value="Nucleotide-diphossugar_trans"/>
</dbReference>
<comment type="pathway">
    <text evidence="2">Lipid metabolism; sphingolipid metabolism.</text>
</comment>
<comment type="pathway">
    <text evidence="3">Sphingolipid metabolism.</text>
</comment>
<evidence type="ECO:0000256" key="4">
    <source>
        <dbReference type="ARBA" id="ARBA00022676"/>
    </source>
</evidence>
<dbReference type="Pfam" id="PF13506">
    <property type="entry name" value="Glyco_transf_21"/>
    <property type="match status" value="1"/>
</dbReference>
<feature type="transmembrane region" description="Helical" evidence="9">
    <location>
        <begin position="276"/>
        <end position="299"/>
    </location>
</feature>
<organism evidence="10 11">
    <name type="scientific">Marinococcus luteus</name>
    <dbReference type="NCBI Taxonomy" id="1122204"/>
    <lineage>
        <taxon>Bacteria</taxon>
        <taxon>Bacillati</taxon>
        <taxon>Bacillota</taxon>
        <taxon>Bacilli</taxon>
        <taxon>Bacillales</taxon>
        <taxon>Bacillaceae</taxon>
        <taxon>Marinococcus</taxon>
    </lineage>
</organism>
<evidence type="ECO:0000256" key="9">
    <source>
        <dbReference type="SAM" id="Phobius"/>
    </source>
</evidence>
<dbReference type="InterPro" id="IPR025993">
    <property type="entry name" value="Ceramide_glucosylTrfase"/>
</dbReference>
<accession>A0A1H2RIH5</accession>
<protein>
    <submittedName>
        <fullName evidence="10">Glycosyltransferase, catalytic subunit of cellulose synthase and poly-beta-1,6-N-acetylglucosamine synthase</fullName>
    </submittedName>
</protein>
<dbReference type="AlphaFoldDB" id="A0A1H2RIH5"/>
<dbReference type="Gene3D" id="3.90.550.10">
    <property type="entry name" value="Spore Coat Polysaccharide Biosynthesis Protein SpsA, Chain A"/>
    <property type="match status" value="1"/>
</dbReference>
<evidence type="ECO:0000313" key="11">
    <source>
        <dbReference type="Proteomes" id="UP000199488"/>
    </source>
</evidence>
<keyword evidence="4" id="KW-0328">Glycosyltransferase</keyword>
<keyword evidence="7 9" id="KW-1133">Transmembrane helix</keyword>
<dbReference type="PANTHER" id="PTHR43646">
    <property type="entry name" value="GLYCOSYLTRANSFERASE"/>
    <property type="match status" value="1"/>
</dbReference>
<proteinExistence type="predicted"/>
<reference evidence="10 11" key="1">
    <citation type="submission" date="2016-10" db="EMBL/GenBank/DDBJ databases">
        <authorList>
            <person name="de Groot N.N."/>
        </authorList>
    </citation>
    <scope>NUCLEOTIDE SEQUENCE [LARGE SCALE GENOMIC DNA]</scope>
    <source>
        <strain evidence="10 11">DSM 23126</strain>
    </source>
</reference>
<feature type="transmembrane region" description="Helical" evidence="9">
    <location>
        <begin position="306"/>
        <end position="324"/>
    </location>
</feature>
<evidence type="ECO:0000256" key="5">
    <source>
        <dbReference type="ARBA" id="ARBA00022679"/>
    </source>
</evidence>
<evidence type="ECO:0000256" key="3">
    <source>
        <dbReference type="ARBA" id="ARBA00004991"/>
    </source>
</evidence>
<keyword evidence="5 10" id="KW-0808">Transferase</keyword>
<sequence>MFLWILICILSAWTVFTIINVWTLPSLASFSVPKRPGVISVLVPLRNEERNVPALVRSLRQADDLKTEFIFLDDHSTDRTKMLLQEAVRYWPNARYIEGAALPDGWNGKVHACHQLSQEAAGQYLCFVDADVRLHENALRWAEGALRKHDAGLVTGFPHFKTEGFWGRLLVYMQHFVVYAHLPVAAANRTTWRAFTAAHGAFLFFSRPAYDQAGGHAAVKQALVDDMALAQNIKSQGLKTLLVSPGPAVTCYMYTSSREAWLGFSKNIFPGIGRSAVIASAVIAVHTLFFIVPAFLLLAAIAMPEWQLVIPYVLTAVLRAGITIKASHPWWTVLVQPLSSGAMIAVLLYSIYLDKTKKGYSWKGRSYQ</sequence>